<evidence type="ECO:0000313" key="6">
    <source>
        <dbReference type="EMBL" id="CAE0726958.1"/>
    </source>
</evidence>
<protein>
    <recommendedName>
        <fullName evidence="5">RING-type domain-containing protein</fullName>
    </recommendedName>
</protein>
<dbReference type="PANTHER" id="PTHR31965:SF1">
    <property type="entry name" value="TRANSMEMBRANE PROTEIN 42"/>
    <property type="match status" value="1"/>
</dbReference>
<dbReference type="AlphaFoldDB" id="A0A7S4EPC1"/>
<evidence type="ECO:0000259" key="5">
    <source>
        <dbReference type="PROSITE" id="PS50089"/>
    </source>
</evidence>
<evidence type="ECO:0000256" key="4">
    <source>
        <dbReference type="SAM" id="SignalP"/>
    </source>
</evidence>
<evidence type="ECO:0000256" key="1">
    <source>
        <dbReference type="PROSITE-ProRule" id="PRU00175"/>
    </source>
</evidence>
<dbReference type="PANTHER" id="PTHR31965">
    <property type="entry name" value="TRANSMEMBRANE PROTEIN 42"/>
    <property type="match status" value="1"/>
</dbReference>
<feature type="region of interest" description="Disordered" evidence="2">
    <location>
        <begin position="246"/>
        <end position="297"/>
    </location>
</feature>
<feature type="signal peptide" evidence="4">
    <location>
        <begin position="1"/>
        <end position="19"/>
    </location>
</feature>
<feature type="transmembrane region" description="Helical" evidence="3">
    <location>
        <begin position="108"/>
        <end position="129"/>
    </location>
</feature>
<dbReference type="PROSITE" id="PS50089">
    <property type="entry name" value="ZF_RING_2"/>
    <property type="match status" value="1"/>
</dbReference>
<evidence type="ECO:0000256" key="3">
    <source>
        <dbReference type="SAM" id="Phobius"/>
    </source>
</evidence>
<organism evidence="6">
    <name type="scientific">Pseudo-nitzschia australis</name>
    <dbReference type="NCBI Taxonomy" id="44445"/>
    <lineage>
        <taxon>Eukaryota</taxon>
        <taxon>Sar</taxon>
        <taxon>Stramenopiles</taxon>
        <taxon>Ochrophyta</taxon>
        <taxon>Bacillariophyta</taxon>
        <taxon>Bacillariophyceae</taxon>
        <taxon>Bacillariophycidae</taxon>
        <taxon>Bacillariales</taxon>
        <taxon>Bacillariaceae</taxon>
        <taxon>Pseudo-nitzschia</taxon>
    </lineage>
</organism>
<keyword evidence="1" id="KW-0863">Zinc-finger</keyword>
<feature type="compositionally biased region" description="Basic residues" evidence="2">
    <location>
        <begin position="288"/>
        <end position="297"/>
    </location>
</feature>
<feature type="domain" description="RING-type" evidence="5">
    <location>
        <begin position="328"/>
        <end position="379"/>
    </location>
</feature>
<dbReference type="SMART" id="SM00184">
    <property type="entry name" value="RING"/>
    <property type="match status" value="1"/>
</dbReference>
<keyword evidence="4" id="KW-0732">Signal</keyword>
<dbReference type="GO" id="GO:0008270">
    <property type="term" value="F:zinc ion binding"/>
    <property type="evidence" value="ECO:0007669"/>
    <property type="project" value="UniProtKB-KW"/>
</dbReference>
<feature type="compositionally biased region" description="Low complexity" evidence="2">
    <location>
        <begin position="246"/>
        <end position="259"/>
    </location>
</feature>
<dbReference type="PROSITE" id="PS51257">
    <property type="entry name" value="PROKAR_LIPOPROTEIN"/>
    <property type="match status" value="1"/>
</dbReference>
<sequence>MWQHKWALWSGFLGASASCFVKMGTGGSDSSPLLQLLQTHICESVLVQTWLVDLDENLLQGIHLVLGDLMIKHRINLMIHWKTIRTNIIEGFALRLHLFEVDYCELCIVLPIRIACIVAMIVTNAYMIASFLKGMKDSGSVAGTSLSTAANFASSAAYGKLLWDEPMNGTWCLGFSCVLLGVVILSSVTTAETSDNAKRRINRTRPFLRKVTPPPPLTIFTKTTSTRATDHERNVIPIGTVASLRSSFSSSSKDPSPRSGGPAVTPSPRQFRTTPKFSKPKAAIKPAPAKKTKVKGKGKLKLESALTQFYNFRNKSSPLCNRSFLNECALCEGTLFDKSTGESKDAIADLSTNTCFHIFHAKCLKQASKSYGNECPICEAPLAMWTSSKQAAQFPGFWLERVENYLLTMGGAPKNTASGMDACLPASTIRDYFEGEDDLTGAQKLYIKDDPTGMDKGLQATLEWGGFIDYNQVPKGRVGFSQALRTKGIWKYDPKKDDIWLWDWGSIHPRQRCDQCQLMKRPLPLECEGCRGSSEAAFYCSVSCAKRDRQRHQQTCDSWKQRGSKN</sequence>
<gene>
    <name evidence="6" type="ORF">PAUS00366_LOCUS19718</name>
</gene>
<feature type="chain" id="PRO_5031526891" description="RING-type domain-containing protein" evidence="4">
    <location>
        <begin position="20"/>
        <end position="566"/>
    </location>
</feature>
<keyword evidence="3" id="KW-0472">Membrane</keyword>
<dbReference type="InterPro" id="IPR013083">
    <property type="entry name" value="Znf_RING/FYVE/PHD"/>
</dbReference>
<dbReference type="InterPro" id="IPR039632">
    <property type="entry name" value="TMEM42"/>
</dbReference>
<name>A0A7S4EPC1_9STRA</name>
<keyword evidence="1" id="KW-0862">Zinc</keyword>
<feature type="transmembrane region" description="Helical" evidence="3">
    <location>
        <begin position="171"/>
        <end position="191"/>
    </location>
</feature>
<feature type="compositionally biased region" description="Low complexity" evidence="2">
    <location>
        <begin position="275"/>
        <end position="287"/>
    </location>
</feature>
<reference evidence="6" key="1">
    <citation type="submission" date="2021-01" db="EMBL/GenBank/DDBJ databases">
        <authorList>
            <person name="Corre E."/>
            <person name="Pelletier E."/>
            <person name="Niang G."/>
            <person name="Scheremetjew M."/>
            <person name="Finn R."/>
            <person name="Kale V."/>
            <person name="Holt S."/>
            <person name="Cochrane G."/>
            <person name="Meng A."/>
            <person name="Brown T."/>
            <person name="Cohen L."/>
        </authorList>
    </citation>
    <scope>NUCLEOTIDE SEQUENCE</scope>
    <source>
        <strain evidence="6">10249 10 AB</strain>
    </source>
</reference>
<dbReference type="SUPFAM" id="SSF57850">
    <property type="entry name" value="RING/U-box"/>
    <property type="match status" value="1"/>
</dbReference>
<evidence type="ECO:0000256" key="2">
    <source>
        <dbReference type="SAM" id="MobiDB-lite"/>
    </source>
</evidence>
<dbReference type="InterPro" id="IPR001841">
    <property type="entry name" value="Znf_RING"/>
</dbReference>
<proteinExistence type="predicted"/>
<accession>A0A7S4EPC1</accession>
<keyword evidence="3" id="KW-1133">Transmembrane helix</keyword>
<dbReference type="Gene3D" id="3.30.40.10">
    <property type="entry name" value="Zinc/RING finger domain, C3HC4 (zinc finger)"/>
    <property type="match status" value="1"/>
</dbReference>
<keyword evidence="3" id="KW-0812">Transmembrane</keyword>
<keyword evidence="1" id="KW-0479">Metal-binding</keyword>
<dbReference type="EMBL" id="HBIX01029327">
    <property type="protein sequence ID" value="CAE0726958.1"/>
    <property type="molecule type" value="Transcribed_RNA"/>
</dbReference>
<dbReference type="SUPFAM" id="SSF144232">
    <property type="entry name" value="HIT/MYND zinc finger-like"/>
    <property type="match status" value="1"/>
</dbReference>